<dbReference type="Proteomes" id="UP001367676">
    <property type="component" value="Unassembled WGS sequence"/>
</dbReference>
<dbReference type="Pfam" id="PF00642">
    <property type="entry name" value="zf-CCCH"/>
    <property type="match status" value="2"/>
</dbReference>
<dbReference type="EMBL" id="JBBCAQ010000002">
    <property type="protein sequence ID" value="KAK7605200.1"/>
    <property type="molecule type" value="Genomic_DNA"/>
</dbReference>
<feature type="compositionally biased region" description="Low complexity" evidence="6">
    <location>
        <begin position="32"/>
        <end position="53"/>
    </location>
</feature>
<feature type="domain" description="C3H1-type" evidence="7">
    <location>
        <begin position="148"/>
        <end position="176"/>
    </location>
</feature>
<feature type="region of interest" description="Disordered" evidence="6">
    <location>
        <begin position="83"/>
        <end position="109"/>
    </location>
</feature>
<reference evidence="8 9" key="1">
    <citation type="submission" date="2024-03" db="EMBL/GenBank/DDBJ databases">
        <title>Adaptation during the transition from Ophiocordyceps entomopathogen to insect associate is accompanied by gene loss and intensified selection.</title>
        <authorList>
            <person name="Ward C.M."/>
            <person name="Onetto C.A."/>
            <person name="Borneman A.R."/>
        </authorList>
    </citation>
    <scope>NUCLEOTIDE SEQUENCE [LARGE SCALE GENOMIC DNA]</scope>
    <source>
        <strain evidence="8">AWRI1</strain>
        <tissue evidence="8">Single Adult Female</tissue>
    </source>
</reference>
<keyword evidence="4 5" id="KW-0862">Zinc</keyword>
<evidence type="ECO:0000256" key="4">
    <source>
        <dbReference type="ARBA" id="ARBA00022833"/>
    </source>
</evidence>
<keyword evidence="1 5" id="KW-0479">Metal-binding</keyword>
<dbReference type="GO" id="GO:0003729">
    <property type="term" value="F:mRNA binding"/>
    <property type="evidence" value="ECO:0007669"/>
    <property type="project" value="InterPro"/>
</dbReference>
<protein>
    <recommendedName>
        <fullName evidence="7">C3H1-type domain-containing protein</fullName>
    </recommendedName>
</protein>
<evidence type="ECO:0000259" key="7">
    <source>
        <dbReference type="PROSITE" id="PS50103"/>
    </source>
</evidence>
<feature type="domain" description="C3H1-type" evidence="7">
    <location>
        <begin position="110"/>
        <end position="138"/>
    </location>
</feature>
<dbReference type="InterPro" id="IPR000571">
    <property type="entry name" value="Znf_CCCH"/>
</dbReference>
<evidence type="ECO:0000256" key="6">
    <source>
        <dbReference type="SAM" id="MobiDB-lite"/>
    </source>
</evidence>
<name>A0AAN9TY37_9HEMI</name>
<feature type="region of interest" description="Disordered" evidence="6">
    <location>
        <begin position="24"/>
        <end position="53"/>
    </location>
</feature>
<dbReference type="PANTHER" id="PTHR12547:SF18">
    <property type="entry name" value="PROTEIN TIS11"/>
    <property type="match status" value="1"/>
</dbReference>
<dbReference type="AlphaFoldDB" id="A0AAN9TY37"/>
<evidence type="ECO:0000313" key="8">
    <source>
        <dbReference type="EMBL" id="KAK7605200.1"/>
    </source>
</evidence>
<evidence type="ECO:0000256" key="5">
    <source>
        <dbReference type="PROSITE-ProRule" id="PRU00723"/>
    </source>
</evidence>
<keyword evidence="9" id="KW-1185">Reference proteome</keyword>
<dbReference type="FunFam" id="4.10.1000.10:FF:000002">
    <property type="entry name" value="Zinc finger protein 36, C3H1 type-like 1"/>
    <property type="match status" value="1"/>
</dbReference>
<keyword evidence="2" id="KW-0677">Repeat</keyword>
<sequence>MEFLFFKLQGKTLTDDRCSVDLKSVGWRDDSNSPSPSASDSGSMLSSSNSSIIGDDMSSPRNIISASLVTTIILNSNTYAQNGHKKLNRSQSEPRGRSKHSNSGGLSSSRYKTELCHPFEENGVCKYGEKCQFAHGFHELRDLARHPKYKTELCRTFHAEGYCPYGARCHFIHEERSLAKGKPSSLCLFSPAAAALGCHGGSGPILSASSVKDLSMSPNSLSSLSPASSTNAFSFAAGPIYSPPPSPIEARLPIFNEISAPTPLFPVGRQFGGGLTA</sequence>
<dbReference type="GO" id="GO:0008270">
    <property type="term" value="F:zinc ion binding"/>
    <property type="evidence" value="ECO:0007669"/>
    <property type="project" value="UniProtKB-KW"/>
</dbReference>
<accession>A0AAN9TY37</accession>
<proteinExistence type="predicted"/>
<dbReference type="InterPro" id="IPR045877">
    <property type="entry name" value="ZFP36-like"/>
</dbReference>
<evidence type="ECO:0000313" key="9">
    <source>
        <dbReference type="Proteomes" id="UP001367676"/>
    </source>
</evidence>
<dbReference type="InterPro" id="IPR036855">
    <property type="entry name" value="Znf_CCCH_sf"/>
</dbReference>
<evidence type="ECO:0000256" key="1">
    <source>
        <dbReference type="ARBA" id="ARBA00022723"/>
    </source>
</evidence>
<dbReference type="PANTHER" id="PTHR12547">
    <property type="entry name" value="CCCH ZINC FINGER/TIS11-RELATED"/>
    <property type="match status" value="1"/>
</dbReference>
<dbReference type="Gene3D" id="4.10.1000.10">
    <property type="entry name" value="Zinc finger, CCCH-type"/>
    <property type="match status" value="2"/>
</dbReference>
<dbReference type="FunFam" id="4.10.1000.10:FF:000001">
    <property type="entry name" value="zinc finger CCCH domain-containing protein 15-like"/>
    <property type="match status" value="1"/>
</dbReference>
<comment type="caution">
    <text evidence="8">The sequence shown here is derived from an EMBL/GenBank/DDBJ whole genome shotgun (WGS) entry which is preliminary data.</text>
</comment>
<dbReference type="SMART" id="SM00356">
    <property type="entry name" value="ZnF_C3H1"/>
    <property type="match status" value="2"/>
</dbReference>
<gene>
    <name evidence="8" type="ORF">V9T40_007058</name>
</gene>
<evidence type="ECO:0000256" key="3">
    <source>
        <dbReference type="ARBA" id="ARBA00022771"/>
    </source>
</evidence>
<feature type="zinc finger region" description="C3H1-type" evidence="5">
    <location>
        <begin position="148"/>
        <end position="176"/>
    </location>
</feature>
<keyword evidence="3 5" id="KW-0863">Zinc-finger</keyword>
<feature type="zinc finger region" description="C3H1-type" evidence="5">
    <location>
        <begin position="110"/>
        <end position="138"/>
    </location>
</feature>
<evidence type="ECO:0000256" key="2">
    <source>
        <dbReference type="ARBA" id="ARBA00022737"/>
    </source>
</evidence>
<dbReference type="PROSITE" id="PS50103">
    <property type="entry name" value="ZF_C3H1"/>
    <property type="match status" value="2"/>
</dbReference>
<dbReference type="SUPFAM" id="SSF90229">
    <property type="entry name" value="CCCH zinc finger"/>
    <property type="match status" value="2"/>
</dbReference>
<organism evidence="8 9">
    <name type="scientific">Parthenolecanium corni</name>
    <dbReference type="NCBI Taxonomy" id="536013"/>
    <lineage>
        <taxon>Eukaryota</taxon>
        <taxon>Metazoa</taxon>
        <taxon>Ecdysozoa</taxon>
        <taxon>Arthropoda</taxon>
        <taxon>Hexapoda</taxon>
        <taxon>Insecta</taxon>
        <taxon>Pterygota</taxon>
        <taxon>Neoptera</taxon>
        <taxon>Paraneoptera</taxon>
        <taxon>Hemiptera</taxon>
        <taxon>Sternorrhyncha</taxon>
        <taxon>Coccoidea</taxon>
        <taxon>Coccidae</taxon>
        <taxon>Parthenolecanium</taxon>
    </lineage>
</organism>